<protein>
    <submittedName>
        <fullName evidence="1">Uncharacterized protein</fullName>
    </submittedName>
</protein>
<dbReference type="EMBL" id="QVIA01000006">
    <property type="protein sequence ID" value="RGC33310.1"/>
    <property type="molecule type" value="Genomic_DNA"/>
</dbReference>
<dbReference type="Proteomes" id="UP000261111">
    <property type="component" value="Unassembled WGS sequence"/>
</dbReference>
<accession>A0A3E2WYA8</accession>
<organism evidence="1 2">
    <name type="scientific">Hungatella hathewayi</name>
    <dbReference type="NCBI Taxonomy" id="154046"/>
    <lineage>
        <taxon>Bacteria</taxon>
        <taxon>Bacillati</taxon>
        <taxon>Bacillota</taxon>
        <taxon>Clostridia</taxon>
        <taxon>Lachnospirales</taxon>
        <taxon>Lachnospiraceae</taxon>
        <taxon>Hungatella</taxon>
    </lineage>
</organism>
<evidence type="ECO:0000313" key="2">
    <source>
        <dbReference type="Proteomes" id="UP000261111"/>
    </source>
</evidence>
<comment type="caution">
    <text evidence="1">The sequence shown here is derived from an EMBL/GenBank/DDBJ whole genome shotgun (WGS) entry which is preliminary data.</text>
</comment>
<reference evidence="1 2" key="1">
    <citation type="submission" date="2018-08" db="EMBL/GenBank/DDBJ databases">
        <title>A genome reference for cultivated species of the human gut microbiota.</title>
        <authorList>
            <person name="Zou Y."/>
            <person name="Xue W."/>
            <person name="Luo G."/>
        </authorList>
    </citation>
    <scope>NUCLEOTIDE SEQUENCE [LARGE SCALE GENOMIC DNA]</scope>
    <source>
        <strain evidence="1 2">AF19-21</strain>
    </source>
</reference>
<sequence length="72" mass="8339">MALQRKQSGTAKVKRNSWARGKGAYSFRGELKRGISLNKKMLNRRIRHGNIKDLKNAEYRKTCRTINIVSFS</sequence>
<dbReference type="GeneID" id="93333146"/>
<evidence type="ECO:0000313" key="1">
    <source>
        <dbReference type="EMBL" id="RGC33310.1"/>
    </source>
</evidence>
<proteinExistence type="predicted"/>
<dbReference type="AlphaFoldDB" id="A0A3E2WYA8"/>
<dbReference type="RefSeq" id="WP_117440749.1">
    <property type="nucleotide sequence ID" value="NZ_QVIA01000006.1"/>
</dbReference>
<gene>
    <name evidence="1" type="ORF">DWX41_06810</name>
</gene>
<name>A0A3E2WYA8_9FIRM</name>